<keyword evidence="4" id="KW-1185">Reference proteome</keyword>
<accession>A0A1M4TBA8</accession>
<dbReference type="AlphaFoldDB" id="A0A1M4TBA8"/>
<dbReference type="RefSeq" id="WP_027355616.1">
    <property type="nucleotide sequence ID" value="NZ_FQUW01000005.1"/>
</dbReference>
<gene>
    <name evidence="3" type="ORF">SAMN02745218_00268</name>
</gene>
<dbReference type="InterPro" id="IPR006015">
    <property type="entry name" value="Universal_stress_UspA"/>
</dbReference>
<dbReference type="PRINTS" id="PR01438">
    <property type="entry name" value="UNVRSLSTRESS"/>
</dbReference>
<dbReference type="SUPFAM" id="SSF52402">
    <property type="entry name" value="Adenine nucleotide alpha hydrolases-like"/>
    <property type="match status" value="1"/>
</dbReference>
<dbReference type="Pfam" id="PF00582">
    <property type="entry name" value="Usp"/>
    <property type="match status" value="1"/>
</dbReference>
<comment type="similarity">
    <text evidence="1">Belongs to the universal stress protein A family.</text>
</comment>
<feature type="domain" description="UspA" evidence="2">
    <location>
        <begin position="2"/>
        <end position="144"/>
    </location>
</feature>
<evidence type="ECO:0000313" key="4">
    <source>
        <dbReference type="Proteomes" id="UP000184196"/>
    </source>
</evidence>
<protein>
    <submittedName>
        <fullName evidence="3">Nucleotide-binding universal stress protein, UspA family</fullName>
    </submittedName>
</protein>
<dbReference type="Gene3D" id="3.40.50.620">
    <property type="entry name" value="HUPs"/>
    <property type="match status" value="1"/>
</dbReference>
<dbReference type="InterPro" id="IPR014729">
    <property type="entry name" value="Rossmann-like_a/b/a_fold"/>
</dbReference>
<dbReference type="PANTHER" id="PTHR31964:SF113">
    <property type="entry name" value="USPA DOMAIN-CONTAINING PROTEIN"/>
    <property type="match status" value="1"/>
</dbReference>
<reference evidence="4" key="1">
    <citation type="submission" date="2016-11" db="EMBL/GenBank/DDBJ databases">
        <authorList>
            <person name="Varghese N."/>
            <person name="Submissions S."/>
        </authorList>
    </citation>
    <scope>NUCLEOTIDE SEQUENCE [LARGE SCALE GENOMIC DNA]</scope>
    <source>
        <strain evidence="4">DSM 11792</strain>
    </source>
</reference>
<evidence type="ECO:0000313" key="3">
    <source>
        <dbReference type="EMBL" id="SHE41678.1"/>
    </source>
</evidence>
<evidence type="ECO:0000256" key="1">
    <source>
        <dbReference type="ARBA" id="ARBA00008791"/>
    </source>
</evidence>
<name>A0A1M4TBA8_9FIRM</name>
<organism evidence="3 4">
    <name type="scientific">Desulfofundulus australicus DSM 11792</name>
    <dbReference type="NCBI Taxonomy" id="1121425"/>
    <lineage>
        <taxon>Bacteria</taxon>
        <taxon>Bacillati</taxon>
        <taxon>Bacillota</taxon>
        <taxon>Clostridia</taxon>
        <taxon>Eubacteriales</taxon>
        <taxon>Peptococcaceae</taxon>
        <taxon>Desulfofundulus</taxon>
    </lineage>
</organism>
<dbReference type="PANTHER" id="PTHR31964">
    <property type="entry name" value="ADENINE NUCLEOTIDE ALPHA HYDROLASES-LIKE SUPERFAMILY PROTEIN"/>
    <property type="match status" value="1"/>
</dbReference>
<sequence length="144" mass="15532">MKILLAVDGSENSLRAARTALRLSKLNPGVSVTALYVGPSCYKIFPEPGSCTWLQQKELDQEIEARAEKVFAAVEEIFQAEGLTVNKAVERGDAAEAICRLAAEGCFDLIIIGSRGFGDLKSLFLGSVSHKVLHLAPCPVMVVR</sequence>
<proteinExistence type="inferred from homology"/>
<dbReference type="CDD" id="cd00293">
    <property type="entry name" value="USP-like"/>
    <property type="match status" value="1"/>
</dbReference>
<dbReference type="InterPro" id="IPR006016">
    <property type="entry name" value="UspA"/>
</dbReference>
<dbReference type="Proteomes" id="UP000184196">
    <property type="component" value="Unassembled WGS sequence"/>
</dbReference>
<evidence type="ECO:0000259" key="2">
    <source>
        <dbReference type="Pfam" id="PF00582"/>
    </source>
</evidence>
<dbReference type="OrthoDB" id="152484at2"/>
<dbReference type="EMBL" id="FQUW01000005">
    <property type="protein sequence ID" value="SHE41678.1"/>
    <property type="molecule type" value="Genomic_DNA"/>
</dbReference>